<organism evidence="1 2">
    <name type="scientific">Marinigracilibium pacificum</name>
    <dbReference type="NCBI Taxonomy" id="2729599"/>
    <lineage>
        <taxon>Bacteria</taxon>
        <taxon>Pseudomonadati</taxon>
        <taxon>Bacteroidota</taxon>
        <taxon>Cytophagia</taxon>
        <taxon>Cytophagales</taxon>
        <taxon>Flammeovirgaceae</taxon>
        <taxon>Marinigracilibium</taxon>
    </lineage>
</organism>
<accession>A0A848J508</accession>
<evidence type="ECO:0000313" key="2">
    <source>
        <dbReference type="Proteomes" id="UP000559010"/>
    </source>
</evidence>
<gene>
    <name evidence="1" type="ORF">HH304_20800</name>
</gene>
<name>A0A848J508_9BACT</name>
<dbReference type="EMBL" id="JABBNU010000017">
    <property type="protein sequence ID" value="NMM50861.1"/>
    <property type="molecule type" value="Genomic_DNA"/>
</dbReference>
<comment type="caution">
    <text evidence="1">The sequence shown here is derived from an EMBL/GenBank/DDBJ whole genome shotgun (WGS) entry which is preliminary data.</text>
</comment>
<reference evidence="1 2" key="1">
    <citation type="submission" date="2020-04" db="EMBL/GenBank/DDBJ databases">
        <title>Flammeovirgaceae bacterium KN852 isolated from deep sea.</title>
        <authorList>
            <person name="Zhang D.-C."/>
        </authorList>
    </citation>
    <scope>NUCLEOTIDE SEQUENCE [LARGE SCALE GENOMIC DNA]</scope>
    <source>
        <strain evidence="1 2">KN852</strain>
    </source>
</reference>
<dbReference type="Proteomes" id="UP000559010">
    <property type="component" value="Unassembled WGS sequence"/>
</dbReference>
<evidence type="ECO:0000313" key="1">
    <source>
        <dbReference type="EMBL" id="NMM50861.1"/>
    </source>
</evidence>
<dbReference type="RefSeq" id="WP_169685224.1">
    <property type="nucleotide sequence ID" value="NZ_JABBNU010000017.1"/>
</dbReference>
<protein>
    <submittedName>
        <fullName evidence="1">Uncharacterized protein</fullName>
    </submittedName>
</protein>
<proteinExistence type="predicted"/>
<sequence length="366" mass="42610">MKYSIILILLFKTITGISQSITVEKVKLIETIDNKSMSLIPRVKDSENNKSLIVNSINSLILDRFMIDSYNQKEVDEFRWYDVDFNYEIKENILHISIWGEYVGAYPNYIEDEFFFDLRTGKLINPSIIPFHALFTLSGYFDFLNKYWLSGVKAEFKTAIECAEVEPYCSYYDINSYSSMGNKMSISLVNDCYPHVAQACSPGHQITVALDSVKQYLNELGKYILIESNYSSKDPIDKLVENEQLKERIPNFLFLFGRVDDKYPISIALNIENQNLISGYYYYDRKLQKLILRGENKNNVFTLIETFNGEQTGIIELKFSDKYHSKAFLLLDNNDNGKYLVGKWMNPDKSKTFDIKFTEVKMNDKN</sequence>
<dbReference type="AlphaFoldDB" id="A0A848J508"/>
<keyword evidence="2" id="KW-1185">Reference proteome</keyword>